<accession>A0A4U5PER7</accession>
<reference evidence="2 3" key="1">
    <citation type="journal article" date="2015" name="Genome Biol.">
        <title>Comparative genomics of Steinernema reveals deeply conserved gene regulatory networks.</title>
        <authorList>
            <person name="Dillman A.R."/>
            <person name="Macchietto M."/>
            <person name="Porter C.F."/>
            <person name="Rogers A."/>
            <person name="Williams B."/>
            <person name="Antoshechkin I."/>
            <person name="Lee M.M."/>
            <person name="Goodwin Z."/>
            <person name="Lu X."/>
            <person name="Lewis E.E."/>
            <person name="Goodrich-Blair H."/>
            <person name="Stock S.P."/>
            <person name="Adams B.J."/>
            <person name="Sternberg P.W."/>
            <person name="Mortazavi A."/>
        </authorList>
    </citation>
    <scope>NUCLEOTIDE SEQUENCE [LARGE SCALE GENOMIC DNA]</scope>
    <source>
        <strain evidence="2 3">ALL</strain>
    </source>
</reference>
<name>A0A4U5PER7_STECR</name>
<feature type="region of interest" description="Disordered" evidence="1">
    <location>
        <begin position="1"/>
        <end position="41"/>
    </location>
</feature>
<gene>
    <name evidence="2" type="ORF">L596_009164</name>
</gene>
<sequence>MCRSNPDLAIPIWAKRTTTKSPTNGTAASSPRPMDSRSSGFSSSRIRFISSAPLRIAPRLCWSGKSRIKESWCRSITLRLIRT</sequence>
<evidence type="ECO:0000313" key="2">
    <source>
        <dbReference type="EMBL" id="TKR94938.1"/>
    </source>
</evidence>
<organism evidence="2 3">
    <name type="scientific">Steinernema carpocapsae</name>
    <name type="common">Entomopathogenic nematode</name>
    <dbReference type="NCBI Taxonomy" id="34508"/>
    <lineage>
        <taxon>Eukaryota</taxon>
        <taxon>Metazoa</taxon>
        <taxon>Ecdysozoa</taxon>
        <taxon>Nematoda</taxon>
        <taxon>Chromadorea</taxon>
        <taxon>Rhabditida</taxon>
        <taxon>Tylenchina</taxon>
        <taxon>Panagrolaimomorpha</taxon>
        <taxon>Strongyloidoidea</taxon>
        <taxon>Steinernematidae</taxon>
        <taxon>Steinernema</taxon>
    </lineage>
</organism>
<dbReference type="Proteomes" id="UP000298663">
    <property type="component" value="Unassembled WGS sequence"/>
</dbReference>
<comment type="caution">
    <text evidence="2">The sequence shown here is derived from an EMBL/GenBank/DDBJ whole genome shotgun (WGS) entry which is preliminary data.</text>
</comment>
<keyword evidence="3" id="KW-1185">Reference proteome</keyword>
<feature type="compositionally biased region" description="Polar residues" evidence="1">
    <location>
        <begin position="19"/>
        <end position="29"/>
    </location>
</feature>
<protein>
    <submittedName>
        <fullName evidence="2">Uncharacterized protein</fullName>
    </submittedName>
</protein>
<reference evidence="2 3" key="2">
    <citation type="journal article" date="2019" name="G3 (Bethesda)">
        <title>Hybrid Assembly of the Genome of the Entomopathogenic Nematode Steinernema carpocapsae Identifies the X-Chromosome.</title>
        <authorList>
            <person name="Serra L."/>
            <person name="Macchietto M."/>
            <person name="Macias-Munoz A."/>
            <person name="McGill C.J."/>
            <person name="Rodriguez I.M."/>
            <person name="Rodriguez B."/>
            <person name="Murad R."/>
            <person name="Mortazavi A."/>
        </authorList>
    </citation>
    <scope>NUCLEOTIDE SEQUENCE [LARGE SCALE GENOMIC DNA]</scope>
    <source>
        <strain evidence="2 3">ALL</strain>
    </source>
</reference>
<evidence type="ECO:0000256" key="1">
    <source>
        <dbReference type="SAM" id="MobiDB-lite"/>
    </source>
</evidence>
<proteinExistence type="predicted"/>
<evidence type="ECO:0000313" key="3">
    <source>
        <dbReference type="Proteomes" id="UP000298663"/>
    </source>
</evidence>
<dbReference type="EMBL" id="AZBU02000002">
    <property type="protein sequence ID" value="TKR94938.1"/>
    <property type="molecule type" value="Genomic_DNA"/>
</dbReference>
<dbReference type="AlphaFoldDB" id="A0A4U5PER7"/>